<name>A0A1C3UDL2_9HYPH</name>
<accession>A0A1C3UDL2</accession>
<proteinExistence type="predicted"/>
<organism evidence="1 2">
    <name type="scientific">Rhizobium miluonense</name>
    <dbReference type="NCBI Taxonomy" id="411945"/>
    <lineage>
        <taxon>Bacteria</taxon>
        <taxon>Pseudomonadati</taxon>
        <taxon>Pseudomonadota</taxon>
        <taxon>Alphaproteobacteria</taxon>
        <taxon>Hyphomicrobiales</taxon>
        <taxon>Rhizobiaceae</taxon>
        <taxon>Rhizobium/Agrobacterium group</taxon>
        <taxon>Rhizobium</taxon>
    </lineage>
</organism>
<protein>
    <submittedName>
        <fullName evidence="1">Uncharacterized protein</fullName>
    </submittedName>
</protein>
<dbReference type="Proteomes" id="UP000199435">
    <property type="component" value="Unassembled WGS sequence"/>
</dbReference>
<reference evidence="2" key="1">
    <citation type="submission" date="2016-08" db="EMBL/GenBank/DDBJ databases">
        <authorList>
            <person name="Varghese N."/>
            <person name="Submissions Spin"/>
        </authorList>
    </citation>
    <scope>NUCLEOTIDE SEQUENCE [LARGE SCALE GENOMIC DNA]</scope>
    <source>
        <strain evidence="2">HAMBI 2971</strain>
    </source>
</reference>
<gene>
    <name evidence="1" type="ORF">GA0061102_100340</name>
</gene>
<dbReference type="STRING" id="411945.GA0061102_100340"/>
<dbReference type="RefSeq" id="WP_208858605.1">
    <property type="nucleotide sequence ID" value="NZ_FMAH01000003.1"/>
</dbReference>
<keyword evidence="2" id="KW-1185">Reference proteome</keyword>
<evidence type="ECO:0000313" key="2">
    <source>
        <dbReference type="Proteomes" id="UP000199435"/>
    </source>
</evidence>
<sequence>MTERQGRRNEPTQITATQAATVAVPWAGTSLSASGNLKHTGSMFSSTISFQRPLSPHLNFSVSLTDPQTLVPAGNLRVDYRVRW</sequence>
<dbReference type="AlphaFoldDB" id="A0A1C3UDL2"/>
<evidence type="ECO:0000313" key="1">
    <source>
        <dbReference type="EMBL" id="SCB13524.1"/>
    </source>
</evidence>
<dbReference type="EMBL" id="FMAH01000003">
    <property type="protein sequence ID" value="SCB13524.1"/>
    <property type="molecule type" value="Genomic_DNA"/>
</dbReference>